<protein>
    <submittedName>
        <fullName evidence="2">Uncharacterized protein</fullName>
    </submittedName>
</protein>
<name>A0A9P6GPW9_9PLEO</name>
<gene>
    <name evidence="2" type="ORF">PMIN01_02028</name>
</gene>
<feature type="region of interest" description="Disordered" evidence="1">
    <location>
        <begin position="1"/>
        <end position="24"/>
    </location>
</feature>
<evidence type="ECO:0000313" key="3">
    <source>
        <dbReference type="Proteomes" id="UP000756921"/>
    </source>
</evidence>
<dbReference type="AlphaFoldDB" id="A0A9P6GPW9"/>
<keyword evidence="3" id="KW-1185">Reference proteome</keyword>
<evidence type="ECO:0000313" key="2">
    <source>
        <dbReference type="EMBL" id="KAF9739394.1"/>
    </source>
</evidence>
<accession>A0A9P6GPW9</accession>
<dbReference type="Proteomes" id="UP000756921">
    <property type="component" value="Unassembled WGS sequence"/>
</dbReference>
<proteinExistence type="predicted"/>
<organism evidence="2 3">
    <name type="scientific">Paraphaeosphaeria minitans</name>
    <dbReference type="NCBI Taxonomy" id="565426"/>
    <lineage>
        <taxon>Eukaryota</taxon>
        <taxon>Fungi</taxon>
        <taxon>Dikarya</taxon>
        <taxon>Ascomycota</taxon>
        <taxon>Pezizomycotina</taxon>
        <taxon>Dothideomycetes</taxon>
        <taxon>Pleosporomycetidae</taxon>
        <taxon>Pleosporales</taxon>
        <taxon>Massarineae</taxon>
        <taxon>Didymosphaeriaceae</taxon>
        <taxon>Paraphaeosphaeria</taxon>
    </lineage>
</organism>
<dbReference type="EMBL" id="WJXW01000002">
    <property type="protein sequence ID" value="KAF9739394.1"/>
    <property type="molecule type" value="Genomic_DNA"/>
</dbReference>
<sequence>MSTASLPTKHAHVQAGKNTPQPLNTVSEHTELIEASQTQPEDDTLTDIGSDTEIEDRYESSARLMRQEAEDELAYRPKNGYGQRPWASPIRTRFQKPMYNVTIGFARHMQEQGLDIEALPLQQRLIIQEMLGTDRKIKEKEASEAAEAAAAKFPKVRPHAVDVFSGIIPPKKRPLHWGRKEHFSGMKNHFNSLQFRRALYEDGVDDVEGLKAMSTDALVTMWMQRRVELHSGLGYSQHAGTEESIEGGYKTLVGGTENVLQVPTAEEPAHGPISMAAIYSYQESQAAYEFPDAGLPTRPSAPTFGNGIPTADTGIPIPLATSSGNRQIEENFTNTTVLNPFVSPKPILSTDPTAMAEAIPAKHGRGRRKHKEPDPEKARREAVAARVDRYPLSIPGNNKGEPLSMNLKMSAFTIKQKYNLKMTKQLLEDYGILPTDPKDLSPHEKLAEHLVKERDKLIKSGAKLQEPWTHDRLEAYVAAQEAKGAIVSAAFVPGDGSIHTQLSLHSSTEKFDSTTGYKSAYPHSASGTSFTRKKRTRETADFENDEFGTLSHKRLRKGAKIETVTQNTLLEPQISSAHVPTAYDASFHSRPLGNEPLYGSALHSNAYAHPTLHSPQQLDQSNWNNRFQELQNDNTQPPQWSNVGRWAYEQESVNQDDHTTSNFHQNEFLQSSQVFASTYTMPSVPFMANNMAKPSIPDILIDPDLLDL</sequence>
<comment type="caution">
    <text evidence="2">The sequence shown here is derived from an EMBL/GenBank/DDBJ whole genome shotgun (WGS) entry which is preliminary data.</text>
</comment>
<dbReference type="OrthoDB" id="3789128at2759"/>
<reference evidence="2" key="1">
    <citation type="journal article" date="2020" name="Mol. Plant Microbe Interact.">
        <title>Genome Sequence of the Biocontrol Agent Coniothyrium minitans strain Conio (IMI 134523).</title>
        <authorList>
            <person name="Patel D."/>
            <person name="Shittu T.A."/>
            <person name="Baroncelli R."/>
            <person name="Muthumeenakshi S."/>
            <person name="Osborne T.H."/>
            <person name="Janganan T.K."/>
            <person name="Sreenivasaprasad S."/>
        </authorList>
    </citation>
    <scope>NUCLEOTIDE SEQUENCE</scope>
    <source>
        <strain evidence="2">Conio</strain>
    </source>
</reference>
<evidence type="ECO:0000256" key="1">
    <source>
        <dbReference type="SAM" id="MobiDB-lite"/>
    </source>
</evidence>